<dbReference type="OrthoDB" id="308958at2"/>
<feature type="transmembrane region" description="Helical" evidence="7">
    <location>
        <begin position="70"/>
        <end position="90"/>
    </location>
</feature>
<evidence type="ECO:0000256" key="1">
    <source>
        <dbReference type="ARBA" id="ARBA00004651"/>
    </source>
</evidence>
<reference evidence="9 10" key="1">
    <citation type="submission" date="2016-02" db="EMBL/GenBank/DDBJ databases">
        <title>Genome sequence of Clostridium tepidiprofundi DSM 19306.</title>
        <authorList>
            <person name="Poehlein A."/>
            <person name="Daniel R."/>
        </authorList>
    </citation>
    <scope>NUCLEOTIDE SEQUENCE [LARGE SCALE GENOMIC DNA]</scope>
    <source>
        <strain evidence="9 10">DSM 19306</strain>
    </source>
</reference>
<dbReference type="EMBL" id="LTBA01000024">
    <property type="protein sequence ID" value="KYH34138.1"/>
    <property type="molecule type" value="Genomic_DNA"/>
</dbReference>
<evidence type="ECO:0000256" key="4">
    <source>
        <dbReference type="ARBA" id="ARBA00022692"/>
    </source>
</evidence>
<dbReference type="STRING" id="1121338.CLTEP_19150"/>
<keyword evidence="10" id="KW-1185">Reference proteome</keyword>
<feature type="transmembrane region" description="Helical" evidence="7">
    <location>
        <begin position="164"/>
        <end position="189"/>
    </location>
</feature>
<keyword evidence="3" id="KW-1003">Cell membrane</keyword>
<evidence type="ECO:0000313" key="9">
    <source>
        <dbReference type="EMBL" id="KYH34138.1"/>
    </source>
</evidence>
<evidence type="ECO:0000256" key="7">
    <source>
        <dbReference type="RuleBase" id="RU363032"/>
    </source>
</evidence>
<feature type="transmembrane region" description="Helical" evidence="7">
    <location>
        <begin position="97"/>
        <end position="118"/>
    </location>
</feature>
<feature type="transmembrane region" description="Helical" evidence="7">
    <location>
        <begin position="124"/>
        <end position="143"/>
    </location>
</feature>
<organism evidence="9 10">
    <name type="scientific">Clostridium tepidiprofundi DSM 19306</name>
    <dbReference type="NCBI Taxonomy" id="1121338"/>
    <lineage>
        <taxon>Bacteria</taxon>
        <taxon>Bacillati</taxon>
        <taxon>Bacillota</taxon>
        <taxon>Clostridia</taxon>
        <taxon>Eubacteriales</taxon>
        <taxon>Clostridiaceae</taxon>
        <taxon>Clostridium</taxon>
    </lineage>
</organism>
<dbReference type="SUPFAM" id="SSF161098">
    <property type="entry name" value="MetI-like"/>
    <property type="match status" value="1"/>
</dbReference>
<keyword evidence="6 7" id="KW-0472">Membrane</keyword>
<keyword evidence="5 7" id="KW-1133">Transmembrane helix</keyword>
<sequence>MKVSSIKNKFISLFPILLWISVWMIASHFVNEKLILPSPYSTFKSLIIIMSTKIFYISIFHTIIKGLIGFAISTFLGIILGFLCGLYDFINQIFMPIITTIKSTPVISIIFILILWFGTNLSPIFVSFLISFPIIWTNVVEGIKNTDKNLLEMAKIYKIKKWRVLLNVYFPSILPYITAAMSSTLGIGWKATITAEAISQPKHAIGTNLFNSKMNLDISGLFAWTIAAIILSFFFEKIFRYIEKKITPWRI</sequence>
<evidence type="ECO:0000259" key="8">
    <source>
        <dbReference type="PROSITE" id="PS50928"/>
    </source>
</evidence>
<dbReference type="Gene3D" id="1.10.3720.10">
    <property type="entry name" value="MetI-like"/>
    <property type="match status" value="1"/>
</dbReference>
<comment type="subcellular location">
    <subcellularLocation>
        <location evidence="1 7">Cell membrane</location>
        <topology evidence="1 7">Multi-pass membrane protein</topology>
    </subcellularLocation>
</comment>
<dbReference type="PROSITE" id="PS50928">
    <property type="entry name" value="ABC_TM1"/>
    <property type="match status" value="1"/>
</dbReference>
<dbReference type="Proteomes" id="UP000075531">
    <property type="component" value="Unassembled WGS sequence"/>
</dbReference>
<dbReference type="RefSeq" id="WP_066825957.1">
    <property type="nucleotide sequence ID" value="NZ_LTBA01000024.1"/>
</dbReference>
<dbReference type="GO" id="GO:0055085">
    <property type="term" value="P:transmembrane transport"/>
    <property type="evidence" value="ECO:0007669"/>
    <property type="project" value="InterPro"/>
</dbReference>
<dbReference type="GO" id="GO:0005886">
    <property type="term" value="C:plasma membrane"/>
    <property type="evidence" value="ECO:0007669"/>
    <property type="project" value="UniProtKB-SubCell"/>
</dbReference>
<dbReference type="PATRIC" id="fig|1121338.3.peg.1974"/>
<comment type="caution">
    <text evidence="9">The sequence shown here is derived from an EMBL/GenBank/DDBJ whole genome shotgun (WGS) entry which is preliminary data.</text>
</comment>
<comment type="similarity">
    <text evidence="7">Belongs to the binding-protein-dependent transport system permease family.</text>
</comment>
<feature type="transmembrane region" description="Helical" evidence="7">
    <location>
        <begin position="12"/>
        <end position="31"/>
    </location>
</feature>
<evidence type="ECO:0000256" key="3">
    <source>
        <dbReference type="ARBA" id="ARBA00022475"/>
    </source>
</evidence>
<feature type="transmembrane region" description="Helical" evidence="7">
    <location>
        <begin position="43"/>
        <end position="64"/>
    </location>
</feature>
<evidence type="ECO:0000313" key="10">
    <source>
        <dbReference type="Proteomes" id="UP000075531"/>
    </source>
</evidence>
<keyword evidence="2 7" id="KW-0813">Transport</keyword>
<dbReference type="CDD" id="cd06261">
    <property type="entry name" value="TM_PBP2"/>
    <property type="match status" value="1"/>
</dbReference>
<keyword evidence="4 7" id="KW-0812">Transmembrane</keyword>
<name>A0A151B2K5_9CLOT</name>
<dbReference type="PANTHER" id="PTHR30151">
    <property type="entry name" value="ALKANE SULFONATE ABC TRANSPORTER-RELATED, MEMBRANE SUBUNIT"/>
    <property type="match status" value="1"/>
</dbReference>
<evidence type="ECO:0000256" key="2">
    <source>
        <dbReference type="ARBA" id="ARBA00022448"/>
    </source>
</evidence>
<proteinExistence type="inferred from homology"/>
<feature type="transmembrane region" description="Helical" evidence="7">
    <location>
        <begin position="218"/>
        <end position="235"/>
    </location>
</feature>
<protein>
    <submittedName>
        <fullName evidence="9">Putative aliphatic sulfonates transport permease protein SsuC</fullName>
    </submittedName>
</protein>
<dbReference type="InterPro" id="IPR000515">
    <property type="entry name" value="MetI-like"/>
</dbReference>
<feature type="domain" description="ABC transmembrane type-1" evidence="8">
    <location>
        <begin position="59"/>
        <end position="239"/>
    </location>
</feature>
<dbReference type="PANTHER" id="PTHR30151:SF0">
    <property type="entry name" value="ABC TRANSPORTER PERMEASE PROTEIN MJ0413-RELATED"/>
    <property type="match status" value="1"/>
</dbReference>
<evidence type="ECO:0000256" key="5">
    <source>
        <dbReference type="ARBA" id="ARBA00022989"/>
    </source>
</evidence>
<gene>
    <name evidence="9" type="primary">ssuC_2</name>
    <name evidence="9" type="ORF">CLTEP_19150</name>
</gene>
<dbReference type="Pfam" id="PF00528">
    <property type="entry name" value="BPD_transp_1"/>
    <property type="match status" value="1"/>
</dbReference>
<dbReference type="AlphaFoldDB" id="A0A151B2K5"/>
<accession>A0A151B2K5</accession>
<dbReference type="InterPro" id="IPR035906">
    <property type="entry name" value="MetI-like_sf"/>
</dbReference>
<evidence type="ECO:0000256" key="6">
    <source>
        <dbReference type="ARBA" id="ARBA00023136"/>
    </source>
</evidence>